<sequence>MPDRYSSFPAAPFGPAGAFFAVAPNDVADLAYTTTGVYVGGAGDIALADPLTGAAVVFKAVPAGSILPVRTARVLATGTTATFIVGLA</sequence>
<dbReference type="EMBL" id="JRFJ01000002">
    <property type="protein sequence ID" value="KHJ54932.1"/>
    <property type="molecule type" value="Genomic_DNA"/>
</dbReference>
<dbReference type="Proteomes" id="UP000030826">
    <property type="component" value="Unassembled WGS sequence"/>
</dbReference>
<organism evidence="1 2">
    <name type="scientific">Aureimonas altamirensis</name>
    <dbReference type="NCBI Taxonomy" id="370622"/>
    <lineage>
        <taxon>Bacteria</taxon>
        <taxon>Pseudomonadati</taxon>
        <taxon>Pseudomonadota</taxon>
        <taxon>Alphaproteobacteria</taxon>
        <taxon>Hyphomicrobiales</taxon>
        <taxon>Aurantimonadaceae</taxon>
        <taxon>Aureimonas</taxon>
    </lineage>
</organism>
<proteinExistence type="predicted"/>
<gene>
    <name evidence="1" type="ORF">LA66_10330</name>
</gene>
<evidence type="ECO:0000313" key="1">
    <source>
        <dbReference type="EMBL" id="KHJ54932.1"/>
    </source>
</evidence>
<reference evidence="1 2" key="1">
    <citation type="submission" date="2014-09" db="EMBL/GenBank/DDBJ databases">
        <title>Isolation and characterization of Aurantimonas altamirensis ON-56566 from clinical sample following a dog bite.</title>
        <authorList>
            <person name="Eshaghi A."/>
            <person name="Li A."/>
            <person name="Shahinas D."/>
            <person name="Bahn P."/>
            <person name="Kus J.V."/>
            <person name="Patel S.N."/>
        </authorList>
    </citation>
    <scope>NUCLEOTIDE SEQUENCE [LARGE SCALE GENOMIC DNA]</scope>
    <source>
        <strain evidence="1 2">ON-56566</strain>
    </source>
</reference>
<evidence type="ECO:0000313" key="2">
    <source>
        <dbReference type="Proteomes" id="UP000030826"/>
    </source>
</evidence>
<accession>A0A0B1Q7P0</accession>
<name>A0A0B1Q7P0_9HYPH</name>
<dbReference type="OrthoDB" id="7916272at2"/>
<dbReference type="STRING" id="370622.LA66_10330"/>
<comment type="caution">
    <text evidence="1">The sequence shown here is derived from an EMBL/GenBank/DDBJ whole genome shotgun (WGS) entry which is preliminary data.</text>
</comment>
<protein>
    <submittedName>
        <fullName evidence="1">Uncharacterized protein</fullName>
    </submittedName>
</protein>
<dbReference type="AlphaFoldDB" id="A0A0B1Q7P0"/>
<dbReference type="RefSeq" id="WP_039192156.1">
    <property type="nucleotide sequence ID" value="NZ_JRFJ01000002.1"/>
</dbReference>